<dbReference type="InterPro" id="IPR001646">
    <property type="entry name" value="5peptide_repeat"/>
</dbReference>
<dbReference type="EMBL" id="BIMW01000126">
    <property type="protein sequence ID" value="GCE95303.1"/>
    <property type="molecule type" value="Genomic_DNA"/>
</dbReference>
<sequence length="255" mass="27419">MTGVEGLWPQNISPNKLAILERKFALWLRSQELQSEQPDMLPQHQTLEELQALTKKAVAQGWNFAQLQGIIQTVVDAKTENFIELATLAELKISEDFAGARLLGTHLSNLDLSGANLQNTYLRGVDLSDADLSNADLRFANLSGADLSGALLSDANLSGADLHRASLALASLSGADLCGANLTEANLNNCNLSDANLHNAILKNADLHQAGLAVTNLKGADFTGAIVKQARLWHDSGLSEEVKQDLIKRGAIFEE</sequence>
<evidence type="ECO:0000313" key="2">
    <source>
        <dbReference type="Proteomes" id="UP000326169"/>
    </source>
</evidence>
<dbReference type="PANTHER" id="PTHR14136">
    <property type="entry name" value="BTB_POZ DOMAIN-CONTAINING PROTEIN KCTD9"/>
    <property type="match status" value="1"/>
</dbReference>
<dbReference type="InterPro" id="IPR051082">
    <property type="entry name" value="Pentapeptide-BTB/POZ_domain"/>
</dbReference>
<organism evidence="1 2">
    <name type="scientific">Limnospira platensis NIES-46</name>
    <dbReference type="NCBI Taxonomy" id="1236695"/>
    <lineage>
        <taxon>Bacteria</taxon>
        <taxon>Bacillati</taxon>
        <taxon>Cyanobacteriota</taxon>
        <taxon>Cyanophyceae</taxon>
        <taxon>Oscillatoriophycideae</taxon>
        <taxon>Oscillatoriales</taxon>
        <taxon>Sirenicapillariaceae</taxon>
        <taxon>Limnospira</taxon>
    </lineage>
</organism>
<accession>A0A5M3T6I0</accession>
<proteinExistence type="predicted"/>
<dbReference type="Gene3D" id="2.160.20.80">
    <property type="entry name" value="E3 ubiquitin-protein ligase SopA"/>
    <property type="match status" value="1"/>
</dbReference>
<dbReference type="GeneID" id="301684154"/>
<dbReference type="Pfam" id="PF00805">
    <property type="entry name" value="Pentapeptide"/>
    <property type="match status" value="3"/>
</dbReference>
<keyword evidence="2" id="KW-1185">Reference proteome</keyword>
<comment type="caution">
    <text evidence="1">The sequence shown here is derived from an EMBL/GenBank/DDBJ whole genome shotgun (WGS) entry which is preliminary data.</text>
</comment>
<dbReference type="PANTHER" id="PTHR14136:SF17">
    <property type="entry name" value="BTB_POZ DOMAIN-CONTAINING PROTEIN KCTD9"/>
    <property type="match status" value="1"/>
</dbReference>
<name>A0A5M3T6I0_LIMPL</name>
<dbReference type="Proteomes" id="UP000326169">
    <property type="component" value="Unassembled WGS sequence"/>
</dbReference>
<evidence type="ECO:0000313" key="1">
    <source>
        <dbReference type="EMBL" id="GCE95303.1"/>
    </source>
</evidence>
<reference evidence="1 2" key="1">
    <citation type="journal article" date="2019" name="J Genomics">
        <title>The Draft Genome of a Hydrogen-producing Cyanobacterium, Arthrospira platensis NIES-46.</title>
        <authorList>
            <person name="Suzuki S."/>
            <person name="Yamaguchi H."/>
            <person name="Kawachi M."/>
        </authorList>
    </citation>
    <scope>NUCLEOTIDE SEQUENCE [LARGE SCALE GENOMIC DNA]</scope>
    <source>
        <strain evidence="1 2">NIES-46</strain>
    </source>
</reference>
<dbReference type="RefSeq" id="WP_006619591.1">
    <property type="nucleotide sequence ID" value="NZ_BIMW01000126.1"/>
</dbReference>
<protein>
    <submittedName>
        <fullName evidence="1">Pentapeptide repeat-containing protein</fullName>
    </submittedName>
</protein>
<gene>
    <name evidence="1" type="ORF">NIES46_33660</name>
</gene>
<dbReference type="SUPFAM" id="SSF141571">
    <property type="entry name" value="Pentapeptide repeat-like"/>
    <property type="match status" value="1"/>
</dbReference>